<dbReference type="InterPro" id="IPR053926">
    <property type="entry name" value="RecX_HTH_1st"/>
</dbReference>
<accession>A0A1T5IH55</accession>
<protein>
    <recommendedName>
        <fullName evidence="3 5">Regulatory protein RecX</fullName>
    </recommendedName>
</protein>
<evidence type="ECO:0000259" key="6">
    <source>
        <dbReference type="Pfam" id="PF02631"/>
    </source>
</evidence>
<evidence type="ECO:0000259" key="8">
    <source>
        <dbReference type="Pfam" id="PF21982"/>
    </source>
</evidence>
<dbReference type="InterPro" id="IPR036388">
    <property type="entry name" value="WH-like_DNA-bd_sf"/>
</dbReference>
<evidence type="ECO:0000259" key="7">
    <source>
        <dbReference type="Pfam" id="PF21981"/>
    </source>
</evidence>
<gene>
    <name evidence="5" type="primary">recX</name>
    <name evidence="9" type="ORF">SAMN02194393_00372</name>
</gene>
<dbReference type="PANTHER" id="PTHR33602:SF1">
    <property type="entry name" value="REGULATORY PROTEIN RECX FAMILY PROTEIN"/>
    <property type="match status" value="1"/>
</dbReference>
<proteinExistence type="inferred from homology"/>
<dbReference type="Gene3D" id="1.10.10.10">
    <property type="entry name" value="Winged helix-like DNA-binding domain superfamily/Winged helix DNA-binding domain"/>
    <property type="match status" value="3"/>
</dbReference>
<comment type="similarity">
    <text evidence="2 5">Belongs to the RecX family.</text>
</comment>
<name>A0A1T5IH55_9FIRM</name>
<feature type="domain" description="RecX third three-helical" evidence="7">
    <location>
        <begin position="158"/>
        <end position="205"/>
    </location>
</feature>
<dbReference type="EMBL" id="FUZT01000001">
    <property type="protein sequence ID" value="SKC38477.1"/>
    <property type="molecule type" value="Genomic_DNA"/>
</dbReference>
<feature type="domain" description="RecX first three-helical" evidence="8">
    <location>
        <begin position="68"/>
        <end position="105"/>
    </location>
</feature>
<dbReference type="RefSeq" id="WP_079488897.1">
    <property type="nucleotide sequence ID" value="NZ_FUZT01000001.1"/>
</dbReference>
<dbReference type="Pfam" id="PF21981">
    <property type="entry name" value="RecX_HTH3"/>
    <property type="match status" value="1"/>
</dbReference>
<dbReference type="GO" id="GO:0006282">
    <property type="term" value="P:regulation of DNA repair"/>
    <property type="evidence" value="ECO:0007669"/>
    <property type="project" value="UniProtKB-UniRule"/>
</dbReference>
<dbReference type="InterPro" id="IPR003783">
    <property type="entry name" value="Regulatory_RecX"/>
</dbReference>
<evidence type="ECO:0000313" key="9">
    <source>
        <dbReference type="EMBL" id="SKC38477.1"/>
    </source>
</evidence>
<dbReference type="OrthoDB" id="5421057at2"/>
<feature type="domain" description="RecX second three-helical" evidence="6">
    <location>
        <begin position="112"/>
        <end position="151"/>
    </location>
</feature>
<reference evidence="9 10" key="1">
    <citation type="submission" date="2017-02" db="EMBL/GenBank/DDBJ databases">
        <authorList>
            <person name="Peterson S.W."/>
        </authorList>
    </citation>
    <scope>NUCLEOTIDE SEQUENCE [LARGE SCALE GENOMIC DNA]</scope>
    <source>
        <strain evidence="9 10">M1</strain>
    </source>
</reference>
<keyword evidence="4 5" id="KW-0963">Cytoplasm</keyword>
<dbReference type="STRING" id="36842.SAMN02194393_00372"/>
<comment type="subcellular location">
    <subcellularLocation>
        <location evidence="1 5">Cytoplasm</location>
    </subcellularLocation>
</comment>
<dbReference type="InterPro" id="IPR053924">
    <property type="entry name" value="RecX_HTH_2nd"/>
</dbReference>
<dbReference type="InterPro" id="IPR053925">
    <property type="entry name" value="RecX_HTH_3rd"/>
</dbReference>
<evidence type="ECO:0000256" key="5">
    <source>
        <dbReference type="HAMAP-Rule" id="MF_01114"/>
    </source>
</evidence>
<dbReference type="GO" id="GO:0005737">
    <property type="term" value="C:cytoplasm"/>
    <property type="evidence" value="ECO:0007669"/>
    <property type="project" value="UniProtKB-SubCell"/>
</dbReference>
<comment type="function">
    <text evidence="5">Modulates RecA activity.</text>
</comment>
<evidence type="ECO:0000256" key="3">
    <source>
        <dbReference type="ARBA" id="ARBA00018111"/>
    </source>
</evidence>
<evidence type="ECO:0000256" key="4">
    <source>
        <dbReference type="ARBA" id="ARBA00022490"/>
    </source>
</evidence>
<sequence length="209" mass="25125">MSEKEIRITKLETQKRNKNRISIYIDNKYALGVHKDIVYKLNLEKGKILDKDFIEKIVKAEEQKKANEYAIKFLSYRPRSEKEIKDRMTKKEYEDEVINNTLEWLKKYDLVNDRDFVEEYVKSKASKYGRSRIRLELRRKGLDDNIVDDVLNSEYEHEKEYEIALEQAKRKIKVYKGESPQAIYRKLGGYLQRRGFSYDIVLKILKEII</sequence>
<evidence type="ECO:0000256" key="1">
    <source>
        <dbReference type="ARBA" id="ARBA00004496"/>
    </source>
</evidence>
<dbReference type="Pfam" id="PF21982">
    <property type="entry name" value="RecX_HTH1"/>
    <property type="match status" value="1"/>
</dbReference>
<dbReference type="PANTHER" id="PTHR33602">
    <property type="entry name" value="REGULATORY PROTEIN RECX FAMILY PROTEIN"/>
    <property type="match status" value="1"/>
</dbReference>
<dbReference type="Pfam" id="PF02631">
    <property type="entry name" value="RecX_HTH2"/>
    <property type="match status" value="1"/>
</dbReference>
<organism evidence="9 10">
    <name type="scientific">Maledivibacter halophilus</name>
    <dbReference type="NCBI Taxonomy" id="36842"/>
    <lineage>
        <taxon>Bacteria</taxon>
        <taxon>Bacillati</taxon>
        <taxon>Bacillota</taxon>
        <taxon>Clostridia</taxon>
        <taxon>Peptostreptococcales</taxon>
        <taxon>Caminicellaceae</taxon>
        <taxon>Maledivibacter</taxon>
    </lineage>
</organism>
<dbReference type="Proteomes" id="UP000190285">
    <property type="component" value="Unassembled WGS sequence"/>
</dbReference>
<dbReference type="HAMAP" id="MF_01114">
    <property type="entry name" value="RecX"/>
    <property type="match status" value="1"/>
</dbReference>
<keyword evidence="10" id="KW-1185">Reference proteome</keyword>
<evidence type="ECO:0000313" key="10">
    <source>
        <dbReference type="Proteomes" id="UP000190285"/>
    </source>
</evidence>
<dbReference type="AlphaFoldDB" id="A0A1T5IH55"/>
<evidence type="ECO:0000256" key="2">
    <source>
        <dbReference type="ARBA" id="ARBA00009695"/>
    </source>
</evidence>